<feature type="non-terminal residue" evidence="7">
    <location>
        <position position="178"/>
    </location>
</feature>
<dbReference type="PROSITE" id="PS51332">
    <property type="entry name" value="B12_BINDING"/>
    <property type="match status" value="1"/>
</dbReference>
<keyword evidence="5" id="KW-0411">Iron-sulfur</keyword>
<keyword evidence="3" id="KW-0479">Metal-binding</keyword>
<accession>X1CMC1</accession>
<sequence length="178" mass="19775">MFGKISSMLRNGPVVLVSRKIEFTFPLSYAYLAGYLREMGEDVRILFKPSSSQFSVFVKQIMDMKPVLVGFGSLYPELSEIRKLIRMLNDAGRQFPIVIGGQMVTPTPKFAVEITGSDFGVLGEGEITLHRLVTALREGKDPASVKGLVVRQGDEVTFTGPGEFIEDLSRLPRIPYDL</sequence>
<dbReference type="AlphaFoldDB" id="X1CMC1"/>
<evidence type="ECO:0000256" key="3">
    <source>
        <dbReference type="ARBA" id="ARBA00022723"/>
    </source>
</evidence>
<dbReference type="GO" id="GO:0031419">
    <property type="term" value="F:cobalamin binding"/>
    <property type="evidence" value="ECO:0007669"/>
    <property type="project" value="InterPro"/>
</dbReference>
<keyword evidence="2" id="KW-0949">S-adenosyl-L-methionine</keyword>
<dbReference type="Pfam" id="PF02310">
    <property type="entry name" value="B12-binding"/>
    <property type="match status" value="1"/>
</dbReference>
<evidence type="ECO:0000256" key="2">
    <source>
        <dbReference type="ARBA" id="ARBA00022691"/>
    </source>
</evidence>
<dbReference type="PANTHER" id="PTHR43409">
    <property type="entry name" value="ANAEROBIC MAGNESIUM-PROTOPORPHYRIN IX MONOMETHYL ESTER CYCLASE-RELATED"/>
    <property type="match status" value="1"/>
</dbReference>
<organism evidence="7">
    <name type="scientific">marine sediment metagenome</name>
    <dbReference type="NCBI Taxonomy" id="412755"/>
    <lineage>
        <taxon>unclassified sequences</taxon>
        <taxon>metagenomes</taxon>
        <taxon>ecological metagenomes</taxon>
    </lineage>
</organism>
<proteinExistence type="predicted"/>
<dbReference type="Gene3D" id="3.40.50.280">
    <property type="entry name" value="Cobalamin-binding domain"/>
    <property type="match status" value="1"/>
</dbReference>
<dbReference type="EMBL" id="BART01033584">
    <property type="protein sequence ID" value="GAH08907.1"/>
    <property type="molecule type" value="Genomic_DNA"/>
</dbReference>
<evidence type="ECO:0000313" key="7">
    <source>
        <dbReference type="EMBL" id="GAH08907.1"/>
    </source>
</evidence>
<evidence type="ECO:0000256" key="1">
    <source>
        <dbReference type="ARBA" id="ARBA00001966"/>
    </source>
</evidence>
<dbReference type="InterPro" id="IPR036724">
    <property type="entry name" value="Cobalamin-bd_sf"/>
</dbReference>
<reference evidence="7" key="1">
    <citation type="journal article" date="2014" name="Front. Microbiol.">
        <title>High frequency of phylogenetically diverse reductive dehalogenase-homologous genes in deep subseafloor sedimentary metagenomes.</title>
        <authorList>
            <person name="Kawai M."/>
            <person name="Futagami T."/>
            <person name="Toyoda A."/>
            <person name="Takaki Y."/>
            <person name="Nishi S."/>
            <person name="Hori S."/>
            <person name="Arai W."/>
            <person name="Tsubouchi T."/>
            <person name="Morono Y."/>
            <person name="Uchiyama I."/>
            <person name="Ito T."/>
            <person name="Fujiyama A."/>
            <person name="Inagaki F."/>
            <person name="Takami H."/>
        </authorList>
    </citation>
    <scope>NUCLEOTIDE SEQUENCE</scope>
    <source>
        <strain evidence="7">Expedition CK06-06</strain>
    </source>
</reference>
<gene>
    <name evidence="7" type="ORF">S01H4_57654</name>
</gene>
<dbReference type="GO" id="GO:0051536">
    <property type="term" value="F:iron-sulfur cluster binding"/>
    <property type="evidence" value="ECO:0007669"/>
    <property type="project" value="UniProtKB-KW"/>
</dbReference>
<dbReference type="SUPFAM" id="SSF52242">
    <property type="entry name" value="Cobalamin (vitamin B12)-binding domain"/>
    <property type="match status" value="1"/>
</dbReference>
<comment type="caution">
    <text evidence="7">The sequence shown here is derived from an EMBL/GenBank/DDBJ whole genome shotgun (WGS) entry which is preliminary data.</text>
</comment>
<evidence type="ECO:0000256" key="5">
    <source>
        <dbReference type="ARBA" id="ARBA00023014"/>
    </source>
</evidence>
<dbReference type="GO" id="GO:0046872">
    <property type="term" value="F:metal ion binding"/>
    <property type="evidence" value="ECO:0007669"/>
    <property type="project" value="UniProtKB-KW"/>
</dbReference>
<comment type="cofactor">
    <cofactor evidence="1">
        <name>[4Fe-4S] cluster</name>
        <dbReference type="ChEBI" id="CHEBI:49883"/>
    </cofactor>
</comment>
<name>X1CMC1_9ZZZZ</name>
<feature type="domain" description="B12-binding" evidence="6">
    <location>
        <begin position="11"/>
        <end position="143"/>
    </location>
</feature>
<evidence type="ECO:0000259" key="6">
    <source>
        <dbReference type="PROSITE" id="PS51332"/>
    </source>
</evidence>
<dbReference type="CDD" id="cd02068">
    <property type="entry name" value="radical_SAM_B12_BD"/>
    <property type="match status" value="1"/>
</dbReference>
<keyword evidence="4" id="KW-0408">Iron</keyword>
<dbReference type="InterPro" id="IPR051198">
    <property type="entry name" value="BchE-like"/>
</dbReference>
<evidence type="ECO:0000256" key="4">
    <source>
        <dbReference type="ARBA" id="ARBA00023004"/>
    </source>
</evidence>
<dbReference type="InterPro" id="IPR006158">
    <property type="entry name" value="Cobalamin-bd"/>
</dbReference>
<protein>
    <recommendedName>
        <fullName evidence="6">B12-binding domain-containing protein</fullName>
    </recommendedName>
</protein>